<organism evidence="2 3">
    <name type="scientific">Haemaphysalis longicornis</name>
    <name type="common">Bush tick</name>
    <dbReference type="NCBI Taxonomy" id="44386"/>
    <lineage>
        <taxon>Eukaryota</taxon>
        <taxon>Metazoa</taxon>
        <taxon>Ecdysozoa</taxon>
        <taxon>Arthropoda</taxon>
        <taxon>Chelicerata</taxon>
        <taxon>Arachnida</taxon>
        <taxon>Acari</taxon>
        <taxon>Parasitiformes</taxon>
        <taxon>Ixodida</taxon>
        <taxon>Ixodoidea</taxon>
        <taxon>Ixodidae</taxon>
        <taxon>Haemaphysalinae</taxon>
        <taxon>Haemaphysalis</taxon>
    </lineage>
</organism>
<keyword evidence="1" id="KW-1133">Transmembrane helix</keyword>
<dbReference type="OrthoDB" id="6508310at2759"/>
<accession>A0A9J6G1K0</accession>
<feature type="transmembrane region" description="Helical" evidence="1">
    <location>
        <begin position="212"/>
        <end position="235"/>
    </location>
</feature>
<keyword evidence="1" id="KW-0472">Membrane</keyword>
<evidence type="ECO:0000313" key="2">
    <source>
        <dbReference type="EMBL" id="KAH9368665.1"/>
    </source>
</evidence>
<gene>
    <name evidence="2" type="ORF">HPB48_004684</name>
</gene>
<feature type="transmembrane region" description="Helical" evidence="1">
    <location>
        <begin position="150"/>
        <end position="170"/>
    </location>
</feature>
<evidence type="ECO:0008006" key="4">
    <source>
        <dbReference type="Google" id="ProtNLM"/>
    </source>
</evidence>
<keyword evidence="3" id="KW-1185">Reference proteome</keyword>
<dbReference type="Proteomes" id="UP000821853">
    <property type="component" value="Chromosome 2"/>
</dbReference>
<feature type="transmembrane region" description="Helical" evidence="1">
    <location>
        <begin position="255"/>
        <end position="274"/>
    </location>
</feature>
<evidence type="ECO:0000256" key="1">
    <source>
        <dbReference type="SAM" id="Phobius"/>
    </source>
</evidence>
<comment type="caution">
    <text evidence="2">The sequence shown here is derived from an EMBL/GenBank/DDBJ whole genome shotgun (WGS) entry which is preliminary data.</text>
</comment>
<dbReference type="EMBL" id="JABSTR010000004">
    <property type="protein sequence ID" value="KAH9368665.1"/>
    <property type="molecule type" value="Genomic_DNA"/>
</dbReference>
<dbReference type="AlphaFoldDB" id="A0A9J6G1K0"/>
<feature type="transmembrane region" description="Helical" evidence="1">
    <location>
        <begin position="182"/>
        <end position="200"/>
    </location>
</feature>
<keyword evidence="1" id="KW-0812">Transmembrane</keyword>
<proteinExistence type="predicted"/>
<dbReference type="VEuPathDB" id="VectorBase:HLOH_055168"/>
<reference evidence="2 3" key="1">
    <citation type="journal article" date="2020" name="Cell">
        <title>Large-Scale Comparative Analyses of Tick Genomes Elucidate Their Genetic Diversity and Vector Capacities.</title>
        <authorList>
            <consortium name="Tick Genome and Microbiome Consortium (TIGMIC)"/>
            <person name="Jia N."/>
            <person name="Wang J."/>
            <person name="Shi W."/>
            <person name="Du L."/>
            <person name="Sun Y."/>
            <person name="Zhan W."/>
            <person name="Jiang J.F."/>
            <person name="Wang Q."/>
            <person name="Zhang B."/>
            <person name="Ji P."/>
            <person name="Bell-Sakyi L."/>
            <person name="Cui X.M."/>
            <person name="Yuan T.T."/>
            <person name="Jiang B.G."/>
            <person name="Yang W.F."/>
            <person name="Lam T.T."/>
            <person name="Chang Q.C."/>
            <person name="Ding S.J."/>
            <person name="Wang X.J."/>
            <person name="Zhu J.G."/>
            <person name="Ruan X.D."/>
            <person name="Zhao L."/>
            <person name="Wei J.T."/>
            <person name="Ye R.Z."/>
            <person name="Que T.C."/>
            <person name="Du C.H."/>
            <person name="Zhou Y.H."/>
            <person name="Cheng J.X."/>
            <person name="Dai P.F."/>
            <person name="Guo W.B."/>
            <person name="Han X.H."/>
            <person name="Huang E.J."/>
            <person name="Li L.F."/>
            <person name="Wei W."/>
            <person name="Gao Y.C."/>
            <person name="Liu J.Z."/>
            <person name="Shao H.Z."/>
            <person name="Wang X."/>
            <person name="Wang C.C."/>
            <person name="Yang T.C."/>
            <person name="Huo Q.B."/>
            <person name="Li W."/>
            <person name="Chen H.Y."/>
            <person name="Chen S.E."/>
            <person name="Zhou L.G."/>
            <person name="Ni X.B."/>
            <person name="Tian J.H."/>
            <person name="Sheng Y."/>
            <person name="Liu T."/>
            <person name="Pan Y.S."/>
            <person name="Xia L.Y."/>
            <person name="Li J."/>
            <person name="Zhao F."/>
            <person name="Cao W.C."/>
        </authorList>
    </citation>
    <scope>NUCLEOTIDE SEQUENCE [LARGE SCALE GENOMIC DNA]</scope>
    <source>
        <strain evidence="2">HaeL-2018</strain>
    </source>
</reference>
<sequence length="291" mass="30707">MLGMVWDAPWHPKPSGEFFSRCDDLTTSRKKLAVLEMSAKEIIDWSNSTQDDNEDGSQPTRIRWFERGSERGASSAVGVGAPWRARREGAKGGRERGENPGLVTRSAAGLRPVRDSRAMHAAVWSQPGRRAKLSSARSVSVEPQATSGKALLAVSVFLAISGGFLAALGLTGCFVRGQHKLHLGWGVPAGACAMLNGIAGSRMASQRCKPSCYVLLCVTNCAGCLTMVVLGALALRDEGSSLISVLAATETGLGAIAAGLSSLAVTLAVVTNRYPTPPRVQSRNVVQQHSP</sequence>
<name>A0A9J6G1K0_HAELO</name>
<evidence type="ECO:0000313" key="3">
    <source>
        <dbReference type="Proteomes" id="UP000821853"/>
    </source>
</evidence>
<protein>
    <recommendedName>
        <fullName evidence="4">Transmembrane protein</fullName>
    </recommendedName>
</protein>